<evidence type="ECO:0000313" key="3">
    <source>
        <dbReference type="EMBL" id="GHC48592.1"/>
    </source>
</evidence>
<keyword evidence="4" id="KW-1185">Reference proteome</keyword>
<feature type="signal peptide" evidence="1">
    <location>
        <begin position="1"/>
        <end position="22"/>
    </location>
</feature>
<feature type="chain" id="PRO_5038023150" evidence="1">
    <location>
        <begin position="23"/>
        <end position="254"/>
    </location>
</feature>
<organism evidence="3 4">
    <name type="scientific">Neogemmobacter tilapiae</name>
    <dbReference type="NCBI Taxonomy" id="875041"/>
    <lineage>
        <taxon>Bacteria</taxon>
        <taxon>Pseudomonadati</taxon>
        <taxon>Pseudomonadota</taxon>
        <taxon>Alphaproteobacteria</taxon>
        <taxon>Rhodobacterales</taxon>
        <taxon>Paracoccaceae</taxon>
        <taxon>Neogemmobacter</taxon>
    </lineage>
</organism>
<feature type="domain" description="DUF4394" evidence="2">
    <location>
        <begin position="35"/>
        <end position="249"/>
    </location>
</feature>
<dbReference type="Proteomes" id="UP000638981">
    <property type="component" value="Unassembled WGS sequence"/>
</dbReference>
<evidence type="ECO:0000259" key="2">
    <source>
        <dbReference type="Pfam" id="PF14339"/>
    </source>
</evidence>
<dbReference type="InterPro" id="IPR025507">
    <property type="entry name" value="DUF4394"/>
</dbReference>
<proteinExistence type="predicted"/>
<reference evidence="3" key="2">
    <citation type="submission" date="2020-09" db="EMBL/GenBank/DDBJ databases">
        <authorList>
            <person name="Sun Q."/>
            <person name="Kim S."/>
        </authorList>
    </citation>
    <scope>NUCLEOTIDE SEQUENCE</scope>
    <source>
        <strain evidence="3">KCTC 23310</strain>
    </source>
</reference>
<protein>
    <submittedName>
        <fullName evidence="3">Lipoprotein</fullName>
    </submittedName>
</protein>
<evidence type="ECO:0000256" key="1">
    <source>
        <dbReference type="SAM" id="SignalP"/>
    </source>
</evidence>
<dbReference type="EMBL" id="BMYJ01000002">
    <property type="protein sequence ID" value="GHC48592.1"/>
    <property type="molecule type" value="Genomic_DNA"/>
</dbReference>
<dbReference type="RefSeq" id="WP_189410357.1">
    <property type="nucleotide sequence ID" value="NZ_BMYJ01000002.1"/>
</dbReference>
<dbReference type="InterPro" id="IPR011044">
    <property type="entry name" value="Quino_amine_DH_bsu"/>
</dbReference>
<name>A0A918TJI0_9RHOB</name>
<reference evidence="3" key="1">
    <citation type="journal article" date="2014" name="Int. J. Syst. Evol. Microbiol.">
        <title>Complete genome sequence of Corynebacterium casei LMG S-19264T (=DSM 44701T), isolated from a smear-ripened cheese.</title>
        <authorList>
            <consortium name="US DOE Joint Genome Institute (JGI-PGF)"/>
            <person name="Walter F."/>
            <person name="Albersmeier A."/>
            <person name="Kalinowski J."/>
            <person name="Ruckert C."/>
        </authorList>
    </citation>
    <scope>NUCLEOTIDE SEQUENCE</scope>
    <source>
        <strain evidence="3">KCTC 23310</strain>
    </source>
</reference>
<keyword evidence="1" id="KW-0732">Signal</keyword>
<accession>A0A918TJI0</accession>
<dbReference type="Pfam" id="PF14339">
    <property type="entry name" value="DUF4394"/>
    <property type="match status" value="1"/>
</dbReference>
<gene>
    <name evidence="3" type="ORF">GCM10007315_08280</name>
</gene>
<dbReference type="AlphaFoldDB" id="A0A918TJI0"/>
<sequence length="254" mass="26003">MTPIKCFTATLMFATLAAPAMAGTVVGLSGDKTLHWLDTESFAETGKVDVTGVDGRLLGIDVRPSNGQLYGVFADGTLATIDPMTGVATKVSTLATKLADGVSATVDFNPVADKLRVMGSDGTSLRVTVDTGEVVTDGSHAYADGKATPNVIAGAYTNSYAGTEKTQLYNIDGAAGWLVLQDPPNDGVLNPVGELGVKPAEVGFDIASDGKGGNSAWLVIDGAFHAVDLATGQTTEAGRIEGAKVRDIAILPAM</sequence>
<evidence type="ECO:0000313" key="4">
    <source>
        <dbReference type="Proteomes" id="UP000638981"/>
    </source>
</evidence>
<keyword evidence="3" id="KW-0449">Lipoprotein</keyword>
<dbReference type="SUPFAM" id="SSF50969">
    <property type="entry name" value="YVTN repeat-like/Quinoprotein amine dehydrogenase"/>
    <property type="match status" value="1"/>
</dbReference>
<comment type="caution">
    <text evidence="3">The sequence shown here is derived from an EMBL/GenBank/DDBJ whole genome shotgun (WGS) entry which is preliminary data.</text>
</comment>